<evidence type="ECO:0000256" key="4">
    <source>
        <dbReference type="ARBA" id="ARBA00022807"/>
    </source>
</evidence>
<evidence type="ECO:0000256" key="6">
    <source>
        <dbReference type="ARBA" id="ARBA00044538"/>
    </source>
</evidence>
<dbReference type="OrthoDB" id="48998at2"/>
<keyword evidence="1" id="KW-0690">Ribosome biogenesis</keyword>
<dbReference type="Pfam" id="PF04327">
    <property type="entry name" value="Peptidase_Prp"/>
    <property type="match status" value="1"/>
</dbReference>
<dbReference type="STRING" id="889378.Spiaf_1884"/>
<reference evidence="8" key="1">
    <citation type="journal article" date="2013" name="Stand. Genomic Sci.">
        <title>Complete genome sequence of the halophilic bacterium Spirochaeta africana type strain (Z-7692(T)) from the alkaline Lake Magadi in the East African Rift.</title>
        <authorList>
            <person name="Liolos K."/>
            <person name="Abt B."/>
            <person name="Scheuner C."/>
            <person name="Teshima H."/>
            <person name="Held B."/>
            <person name="Lapidus A."/>
            <person name="Nolan M."/>
            <person name="Lucas S."/>
            <person name="Deshpande S."/>
            <person name="Cheng J.F."/>
            <person name="Tapia R."/>
            <person name="Goodwin L.A."/>
            <person name="Pitluck S."/>
            <person name="Pagani I."/>
            <person name="Ivanova N."/>
            <person name="Mavromatis K."/>
            <person name="Mikhailova N."/>
            <person name="Huntemann M."/>
            <person name="Pati A."/>
            <person name="Chen A."/>
            <person name="Palaniappan K."/>
            <person name="Land M."/>
            <person name="Rohde M."/>
            <person name="Tindall B.J."/>
            <person name="Detter J.C."/>
            <person name="Goker M."/>
            <person name="Bristow J."/>
            <person name="Eisen J.A."/>
            <person name="Markowitz V."/>
            <person name="Hugenholtz P."/>
            <person name="Woyke T."/>
            <person name="Klenk H.P."/>
            <person name="Kyrpides N.C."/>
        </authorList>
    </citation>
    <scope>NUCLEOTIDE SEQUENCE</scope>
    <source>
        <strain evidence="8">ATCC 700263 / DSM 8902 / Z-7692</strain>
    </source>
</reference>
<dbReference type="PATRIC" id="fig|889378.3.peg.1872"/>
<gene>
    <name evidence="7" type="ordered locus">Spiaf_1884</name>
</gene>
<evidence type="ECO:0000256" key="2">
    <source>
        <dbReference type="ARBA" id="ARBA00022670"/>
    </source>
</evidence>
<keyword evidence="2" id="KW-0645">Protease</keyword>
<dbReference type="InterPro" id="IPR007422">
    <property type="entry name" value="Peptidase_Prp"/>
</dbReference>
<keyword evidence="7" id="KW-0687">Ribonucleoprotein</keyword>
<keyword evidence="3" id="KW-0378">Hydrolase</keyword>
<dbReference type="Proteomes" id="UP000007383">
    <property type="component" value="Chromosome"/>
</dbReference>
<keyword evidence="8" id="KW-1185">Reference proteome</keyword>
<accession>H9UK95</accession>
<dbReference type="GO" id="GO:0042254">
    <property type="term" value="P:ribosome biogenesis"/>
    <property type="evidence" value="ECO:0007669"/>
    <property type="project" value="UniProtKB-KW"/>
</dbReference>
<evidence type="ECO:0000256" key="5">
    <source>
        <dbReference type="ARBA" id="ARBA00044503"/>
    </source>
</evidence>
<proteinExistence type="inferred from homology"/>
<keyword evidence="7" id="KW-0689">Ribosomal protein</keyword>
<dbReference type="Gene3D" id="3.30.70.1490">
    <property type="entry name" value="Cysteine protease Prp"/>
    <property type="match status" value="1"/>
</dbReference>
<dbReference type="GO" id="GO:0006508">
    <property type="term" value="P:proteolysis"/>
    <property type="evidence" value="ECO:0007669"/>
    <property type="project" value="UniProtKB-KW"/>
</dbReference>
<dbReference type="GO" id="GO:0008234">
    <property type="term" value="F:cysteine-type peptidase activity"/>
    <property type="evidence" value="ECO:0007669"/>
    <property type="project" value="UniProtKB-KW"/>
</dbReference>
<dbReference type="HOGENOM" id="CLU_140910_3_0_12"/>
<organism evidence="7 8">
    <name type="scientific">Spirochaeta africana (strain ATCC 700263 / DSM 8902 / Z-7692)</name>
    <dbReference type="NCBI Taxonomy" id="889378"/>
    <lineage>
        <taxon>Bacteria</taxon>
        <taxon>Pseudomonadati</taxon>
        <taxon>Spirochaetota</taxon>
        <taxon>Spirochaetia</taxon>
        <taxon>Spirochaetales</taxon>
        <taxon>Spirochaetaceae</taxon>
        <taxon>Spirochaeta</taxon>
    </lineage>
</organism>
<dbReference type="InterPro" id="IPR036764">
    <property type="entry name" value="Peptidase_Prp_sf"/>
</dbReference>
<dbReference type="SUPFAM" id="SSF118010">
    <property type="entry name" value="TM1457-like"/>
    <property type="match status" value="1"/>
</dbReference>
<name>H9UK95_SPIAZ</name>
<evidence type="ECO:0000256" key="3">
    <source>
        <dbReference type="ARBA" id="ARBA00022801"/>
    </source>
</evidence>
<evidence type="ECO:0000256" key="1">
    <source>
        <dbReference type="ARBA" id="ARBA00022517"/>
    </source>
</evidence>
<dbReference type="CDD" id="cd16332">
    <property type="entry name" value="Prp-like"/>
    <property type="match status" value="1"/>
</dbReference>
<evidence type="ECO:0000313" key="7">
    <source>
        <dbReference type="EMBL" id="AFG37938.1"/>
    </source>
</evidence>
<sequence>MVRASIAAESDGCVRRVEIRGHAGMLQSGGDPVCAAVSVLAKAYALTLTEHPEHRVTGRIDRPGEFLLEIESIGDRGHAQAAGRVLLNGLESIQADQPDHAVIEIVNYTLGK</sequence>
<protein>
    <recommendedName>
        <fullName evidence="6">Ribosomal processing cysteine protease Prp</fullName>
    </recommendedName>
</protein>
<dbReference type="GO" id="GO:0005840">
    <property type="term" value="C:ribosome"/>
    <property type="evidence" value="ECO:0007669"/>
    <property type="project" value="UniProtKB-KW"/>
</dbReference>
<evidence type="ECO:0000313" key="8">
    <source>
        <dbReference type="Proteomes" id="UP000007383"/>
    </source>
</evidence>
<dbReference type="KEGG" id="sfc:Spiaf_1884"/>
<comment type="similarity">
    <text evidence="5">Belongs to the Prp family.</text>
</comment>
<dbReference type="AlphaFoldDB" id="H9UK95"/>
<dbReference type="RefSeq" id="WP_014455921.1">
    <property type="nucleotide sequence ID" value="NC_017098.1"/>
</dbReference>
<dbReference type="EMBL" id="CP003282">
    <property type="protein sequence ID" value="AFG37938.1"/>
    <property type="molecule type" value="Genomic_DNA"/>
</dbReference>
<keyword evidence="4" id="KW-0788">Thiol protease</keyword>